<dbReference type="PROSITE" id="PS01095">
    <property type="entry name" value="GH18_1"/>
    <property type="match status" value="1"/>
</dbReference>
<comment type="similarity">
    <text evidence="8">Belongs to the glycosyl hydrolase 18 family.</text>
</comment>
<dbReference type="InterPro" id="IPR050314">
    <property type="entry name" value="Glycosyl_Hydrlase_18"/>
</dbReference>
<dbReference type="PROSITE" id="PS51910">
    <property type="entry name" value="GH18_2"/>
    <property type="match status" value="1"/>
</dbReference>
<sequence length="400" mass="43838">MPGPALPLVMAYYPDWASFDPEKIDFKRFDWIDFAFAVPDRNFNIKWDDPKAPEMLRRLVSAAHAVNKKAKLSIGGWSGSKFFSQAVSTTETRQTFVNNILTVYNEFNVDGIDIDWEYPGQTGESGNVVTSDDTKNFFLFLKLLKSTLPPDARITAATQSQPFAGPDGDPISDVSAFADVLDWILLMNYDVWGSSSVPGPNAPLYDRCHNSTQPEASALAGYTAWTTAGFPASQIVLGLPSYGYISKSTSSSLRQRSIAHLLSGRPIAHASESHAATVQVINDDGGGEDGAQVQFNELVAQGVLIRNEPDTNTHEVTYTSSGGFTRYWDDCSSTPFLRSESIRQIITYDDPLSLGMKAEFAARVGMLGVNMFDVHGDSAQWDLTDSVRRNLGLPHVPQSA</sequence>
<dbReference type="InterPro" id="IPR029070">
    <property type="entry name" value="Chitinase_insertion_sf"/>
</dbReference>
<proteinExistence type="inferred from homology"/>
<keyword evidence="3" id="KW-0146">Chitin degradation</keyword>
<evidence type="ECO:0000313" key="11">
    <source>
        <dbReference type="Proteomes" id="UP000054166"/>
    </source>
</evidence>
<dbReference type="OrthoDB" id="73875at2759"/>
<comment type="catalytic activity">
    <reaction evidence="1">
        <text>Random endo-hydrolysis of N-acetyl-beta-D-glucosaminide (1-&gt;4)-beta-linkages in chitin and chitodextrins.</text>
        <dbReference type="EC" id="3.2.1.14"/>
    </reaction>
</comment>
<evidence type="ECO:0000313" key="10">
    <source>
        <dbReference type="EMBL" id="KIM90919.1"/>
    </source>
</evidence>
<dbReference type="Gene3D" id="3.20.20.80">
    <property type="entry name" value="Glycosidases"/>
    <property type="match status" value="1"/>
</dbReference>
<dbReference type="SUPFAM" id="SSF51445">
    <property type="entry name" value="(Trans)glycosidases"/>
    <property type="match status" value="1"/>
</dbReference>
<dbReference type="Pfam" id="PF00704">
    <property type="entry name" value="Glyco_hydro_18"/>
    <property type="match status" value="1"/>
</dbReference>
<dbReference type="GO" id="GO:0008843">
    <property type="term" value="F:endochitinase activity"/>
    <property type="evidence" value="ECO:0007669"/>
    <property type="project" value="UniProtKB-EC"/>
</dbReference>
<evidence type="ECO:0000256" key="8">
    <source>
        <dbReference type="RuleBase" id="RU004453"/>
    </source>
</evidence>
<keyword evidence="4" id="KW-0119">Carbohydrate metabolism</keyword>
<keyword evidence="2 7" id="KW-0378">Hydrolase</keyword>
<dbReference type="PANTHER" id="PTHR11177">
    <property type="entry name" value="CHITINASE"/>
    <property type="match status" value="1"/>
</dbReference>
<feature type="domain" description="GH18" evidence="9">
    <location>
        <begin position="7"/>
        <end position="394"/>
    </location>
</feature>
<evidence type="ECO:0000256" key="2">
    <source>
        <dbReference type="ARBA" id="ARBA00022801"/>
    </source>
</evidence>
<evidence type="ECO:0000256" key="4">
    <source>
        <dbReference type="ARBA" id="ARBA00023277"/>
    </source>
</evidence>
<dbReference type="InterPro" id="IPR011583">
    <property type="entry name" value="Chitinase_II/V-like_cat"/>
</dbReference>
<dbReference type="HOGENOM" id="CLU_002833_6_2_1"/>
<dbReference type="Gene3D" id="3.10.50.10">
    <property type="match status" value="1"/>
</dbReference>
<dbReference type="PANTHER" id="PTHR11177:SF392">
    <property type="entry name" value="HAP41P"/>
    <property type="match status" value="1"/>
</dbReference>
<evidence type="ECO:0000259" key="9">
    <source>
        <dbReference type="PROSITE" id="PS51910"/>
    </source>
</evidence>
<dbReference type="GO" id="GO:0000272">
    <property type="term" value="P:polysaccharide catabolic process"/>
    <property type="evidence" value="ECO:0007669"/>
    <property type="project" value="UniProtKB-KW"/>
</dbReference>
<dbReference type="GO" id="GO:0008061">
    <property type="term" value="F:chitin binding"/>
    <property type="evidence" value="ECO:0007669"/>
    <property type="project" value="InterPro"/>
</dbReference>
<dbReference type="Proteomes" id="UP000054166">
    <property type="component" value="Unassembled WGS sequence"/>
</dbReference>
<reference evidence="11" key="2">
    <citation type="submission" date="2015-01" db="EMBL/GenBank/DDBJ databases">
        <title>Evolutionary Origins and Diversification of the Mycorrhizal Mutualists.</title>
        <authorList>
            <consortium name="DOE Joint Genome Institute"/>
            <consortium name="Mycorrhizal Genomics Consortium"/>
            <person name="Kohler A."/>
            <person name="Kuo A."/>
            <person name="Nagy L.G."/>
            <person name="Floudas D."/>
            <person name="Copeland A."/>
            <person name="Barry K.W."/>
            <person name="Cichocki N."/>
            <person name="Veneault-Fourrey C."/>
            <person name="LaButti K."/>
            <person name="Lindquist E.A."/>
            <person name="Lipzen A."/>
            <person name="Lundell T."/>
            <person name="Morin E."/>
            <person name="Murat C."/>
            <person name="Riley R."/>
            <person name="Ohm R."/>
            <person name="Sun H."/>
            <person name="Tunlid A."/>
            <person name="Henrissat B."/>
            <person name="Grigoriev I.V."/>
            <person name="Hibbett D.S."/>
            <person name="Martin F."/>
        </authorList>
    </citation>
    <scope>NUCLEOTIDE SEQUENCE [LARGE SCALE GENOMIC DNA]</scope>
    <source>
        <strain evidence="11">F 1598</strain>
    </source>
</reference>
<dbReference type="STRING" id="765440.A0A0C3GGZ4"/>
<evidence type="ECO:0000256" key="5">
    <source>
        <dbReference type="ARBA" id="ARBA00023295"/>
    </source>
</evidence>
<reference evidence="10 11" key="1">
    <citation type="submission" date="2014-04" db="EMBL/GenBank/DDBJ databases">
        <authorList>
            <consortium name="DOE Joint Genome Institute"/>
            <person name="Kuo A."/>
            <person name="Tarkka M."/>
            <person name="Buscot F."/>
            <person name="Kohler A."/>
            <person name="Nagy L.G."/>
            <person name="Floudas D."/>
            <person name="Copeland A."/>
            <person name="Barry K.W."/>
            <person name="Cichocki N."/>
            <person name="Veneault-Fourrey C."/>
            <person name="LaButti K."/>
            <person name="Lindquist E.A."/>
            <person name="Lipzen A."/>
            <person name="Lundell T."/>
            <person name="Morin E."/>
            <person name="Murat C."/>
            <person name="Sun H."/>
            <person name="Tunlid A."/>
            <person name="Henrissat B."/>
            <person name="Grigoriev I.V."/>
            <person name="Hibbett D.S."/>
            <person name="Martin F."/>
            <person name="Nordberg H.P."/>
            <person name="Cantor M.N."/>
            <person name="Hua S.X."/>
        </authorList>
    </citation>
    <scope>NUCLEOTIDE SEQUENCE [LARGE SCALE GENOMIC DNA]</scope>
    <source>
        <strain evidence="10 11">F 1598</strain>
    </source>
</reference>
<keyword evidence="11" id="KW-1185">Reference proteome</keyword>
<name>A0A0C3GGZ4_PILCF</name>
<dbReference type="SMART" id="SM00636">
    <property type="entry name" value="Glyco_18"/>
    <property type="match status" value="1"/>
</dbReference>
<evidence type="ECO:0000256" key="6">
    <source>
        <dbReference type="ARBA" id="ARBA00023326"/>
    </source>
</evidence>
<protein>
    <submittedName>
        <fullName evidence="10">Glycoside hydrolase family 18 protein</fullName>
    </submittedName>
</protein>
<dbReference type="InParanoid" id="A0A0C3GGZ4"/>
<dbReference type="InterPro" id="IPR001223">
    <property type="entry name" value="Glyco_hydro18_cat"/>
</dbReference>
<dbReference type="GO" id="GO:0006032">
    <property type="term" value="P:chitin catabolic process"/>
    <property type="evidence" value="ECO:0007669"/>
    <property type="project" value="UniProtKB-KW"/>
</dbReference>
<dbReference type="InterPro" id="IPR001579">
    <property type="entry name" value="Glyco_hydro_18_chit_AS"/>
</dbReference>
<accession>A0A0C3GGZ4</accession>
<dbReference type="InterPro" id="IPR017853">
    <property type="entry name" value="GH"/>
</dbReference>
<keyword evidence="6" id="KW-0624">Polysaccharide degradation</keyword>
<keyword evidence="5 7" id="KW-0326">Glycosidase</keyword>
<organism evidence="10 11">
    <name type="scientific">Piloderma croceum (strain F 1598)</name>
    <dbReference type="NCBI Taxonomy" id="765440"/>
    <lineage>
        <taxon>Eukaryota</taxon>
        <taxon>Fungi</taxon>
        <taxon>Dikarya</taxon>
        <taxon>Basidiomycota</taxon>
        <taxon>Agaricomycotina</taxon>
        <taxon>Agaricomycetes</taxon>
        <taxon>Agaricomycetidae</taxon>
        <taxon>Atheliales</taxon>
        <taxon>Atheliaceae</taxon>
        <taxon>Piloderma</taxon>
    </lineage>
</organism>
<dbReference type="EMBL" id="KN832972">
    <property type="protein sequence ID" value="KIM90919.1"/>
    <property type="molecule type" value="Genomic_DNA"/>
</dbReference>
<evidence type="ECO:0000256" key="7">
    <source>
        <dbReference type="RuleBase" id="RU000489"/>
    </source>
</evidence>
<evidence type="ECO:0000256" key="1">
    <source>
        <dbReference type="ARBA" id="ARBA00000822"/>
    </source>
</evidence>
<dbReference type="AlphaFoldDB" id="A0A0C3GGZ4"/>
<evidence type="ECO:0000256" key="3">
    <source>
        <dbReference type="ARBA" id="ARBA00023024"/>
    </source>
</evidence>
<gene>
    <name evidence="10" type="ORF">PILCRDRAFT_59332</name>
</gene>
<dbReference type="GO" id="GO:0005576">
    <property type="term" value="C:extracellular region"/>
    <property type="evidence" value="ECO:0007669"/>
    <property type="project" value="TreeGrafter"/>
</dbReference>